<keyword evidence="1 4" id="KW-0808">Transferase</keyword>
<evidence type="ECO:0000313" key="5">
    <source>
        <dbReference type="Proteomes" id="UP000186684"/>
    </source>
</evidence>
<dbReference type="AlphaFoldDB" id="A0A1N7MGZ9"/>
<dbReference type="CDD" id="cd04301">
    <property type="entry name" value="NAT_SF"/>
    <property type="match status" value="1"/>
</dbReference>
<proteinExistence type="predicted"/>
<dbReference type="InterPro" id="IPR050832">
    <property type="entry name" value="Bact_Acetyltransf"/>
</dbReference>
<dbReference type="InterPro" id="IPR016181">
    <property type="entry name" value="Acyl_CoA_acyltransferase"/>
</dbReference>
<evidence type="ECO:0000256" key="2">
    <source>
        <dbReference type="ARBA" id="ARBA00023315"/>
    </source>
</evidence>
<dbReference type="PANTHER" id="PTHR43877">
    <property type="entry name" value="AMINOALKYLPHOSPHONATE N-ACETYLTRANSFERASE-RELATED-RELATED"/>
    <property type="match status" value="1"/>
</dbReference>
<keyword evidence="2 4" id="KW-0012">Acyltransferase</keyword>
<dbReference type="OrthoDB" id="9796171at2"/>
<dbReference type="Gene3D" id="3.40.630.30">
    <property type="match status" value="1"/>
</dbReference>
<keyword evidence="5" id="KW-1185">Reference proteome</keyword>
<sequence length="139" mass="14823">MTLSIAEATDFAPVRALRMAVFVREQGFTEASEFDGLDRAARHLLASDGGAPIGCARLYMADGEGRIGRICVLPEGRGRGVGAALVRAGLQHFADRGVGIVALGAQVRAMPFYASLGFLPYGADYDDEGVPHRMMRRAP</sequence>
<evidence type="ECO:0000256" key="1">
    <source>
        <dbReference type="ARBA" id="ARBA00022679"/>
    </source>
</evidence>
<gene>
    <name evidence="4" type="ORF">SAMN05421759_104321</name>
</gene>
<dbReference type="SUPFAM" id="SSF55729">
    <property type="entry name" value="Acyl-CoA N-acyltransferases (Nat)"/>
    <property type="match status" value="1"/>
</dbReference>
<dbReference type="InterPro" id="IPR000182">
    <property type="entry name" value="GNAT_dom"/>
</dbReference>
<reference evidence="5" key="1">
    <citation type="submission" date="2017-01" db="EMBL/GenBank/DDBJ databases">
        <authorList>
            <person name="Varghese N."/>
            <person name="Submissions S."/>
        </authorList>
    </citation>
    <scope>NUCLEOTIDE SEQUENCE [LARGE SCALE GENOMIC DNA]</scope>
    <source>
        <strain evidence="5">DSM 29430</strain>
    </source>
</reference>
<dbReference type="GO" id="GO:0016747">
    <property type="term" value="F:acyltransferase activity, transferring groups other than amino-acyl groups"/>
    <property type="evidence" value="ECO:0007669"/>
    <property type="project" value="InterPro"/>
</dbReference>
<evidence type="ECO:0000313" key="4">
    <source>
        <dbReference type="EMBL" id="SIS85416.1"/>
    </source>
</evidence>
<evidence type="ECO:0000259" key="3">
    <source>
        <dbReference type="PROSITE" id="PS51186"/>
    </source>
</evidence>
<organism evidence="4 5">
    <name type="scientific">Roseivivax lentus</name>
    <dbReference type="NCBI Taxonomy" id="633194"/>
    <lineage>
        <taxon>Bacteria</taxon>
        <taxon>Pseudomonadati</taxon>
        <taxon>Pseudomonadota</taxon>
        <taxon>Alphaproteobacteria</taxon>
        <taxon>Rhodobacterales</taxon>
        <taxon>Roseobacteraceae</taxon>
        <taxon>Roseivivax</taxon>
    </lineage>
</organism>
<dbReference type="STRING" id="633194.SAMN05421759_104321"/>
<feature type="domain" description="N-acetyltransferase" evidence="3">
    <location>
        <begin position="1"/>
        <end position="139"/>
    </location>
</feature>
<dbReference type="Pfam" id="PF00583">
    <property type="entry name" value="Acetyltransf_1"/>
    <property type="match status" value="1"/>
</dbReference>
<accession>A0A1N7MGZ9</accession>
<dbReference type="EMBL" id="FTOQ01000004">
    <property type="protein sequence ID" value="SIS85416.1"/>
    <property type="molecule type" value="Genomic_DNA"/>
</dbReference>
<name>A0A1N7MGZ9_9RHOB</name>
<dbReference type="Proteomes" id="UP000186684">
    <property type="component" value="Unassembled WGS sequence"/>
</dbReference>
<dbReference type="PROSITE" id="PS51186">
    <property type="entry name" value="GNAT"/>
    <property type="match status" value="1"/>
</dbReference>
<dbReference type="RefSeq" id="WP_076447867.1">
    <property type="nucleotide sequence ID" value="NZ_FTOQ01000004.1"/>
</dbReference>
<protein>
    <submittedName>
        <fullName evidence="4">Predicted N-acyltransferase, GNAT family</fullName>
    </submittedName>
</protein>